<name>G3APN9_SPAPN</name>
<keyword evidence="1" id="KW-0285">Flavoprotein</keyword>
<accession>G3APN9</accession>
<evidence type="ECO:0000313" key="7">
    <source>
        <dbReference type="EMBL" id="EGW32210.1"/>
    </source>
</evidence>
<dbReference type="InterPro" id="IPR016215">
    <property type="entry name" value="NTA_MOA"/>
</dbReference>
<dbReference type="Pfam" id="PF00296">
    <property type="entry name" value="Bac_luciferase"/>
    <property type="match status" value="1"/>
</dbReference>
<dbReference type="OMA" id="KIHKINH"/>
<dbReference type="Gene3D" id="3.20.20.30">
    <property type="entry name" value="Luciferase-like domain"/>
    <property type="match status" value="1"/>
</dbReference>
<dbReference type="RefSeq" id="XP_007375486.1">
    <property type="nucleotide sequence ID" value="XM_007375424.1"/>
</dbReference>
<dbReference type="InterPro" id="IPR051260">
    <property type="entry name" value="Diverse_substr_monoxygenases"/>
</dbReference>
<dbReference type="HOGENOM" id="CLU_022256_0_0_1"/>
<sequence length="352" mass="38831">MTQPETEKKQLILNAFEMGCSGLQCPGLWKHPKDNSRNFDTVEYWTYLAKLLEKGKFHAMFIADVLGAYDVYNGPRNLTAAASSGAQFPAIEPSALVGAMASVTEKLSFGCTFSTISEAPYHLNRRLATLDHLTKGRIGWNVVSGYLDSAARNLLNGESLPPHDERYDRAEEYIQVIYKLFLSSWADDAVELRDEINHEGKNFTVPGPSIVHPSPQRLPVILQAGTSKSGKEFAAKNAEAVFITTFSPEVLGKNIAEIKKLAKEKYGRPEGSIKFVQLITPVIGATHEEAEAKYKELQSYGDIEGAQALFSGWTGIDISKYNYGDDITETGTNAVKSFLELWNKTAPGEPEN</sequence>
<gene>
    <name evidence="7" type="ORF">SPAPADRAFT_61292</name>
</gene>
<comment type="similarity">
    <text evidence="5">Belongs to the NtaA/SnaA/DszA monooxygenase family.</text>
</comment>
<evidence type="ECO:0000256" key="1">
    <source>
        <dbReference type="ARBA" id="ARBA00022630"/>
    </source>
</evidence>
<dbReference type="eggNOG" id="ENOG502QSR6">
    <property type="taxonomic scope" value="Eukaryota"/>
</dbReference>
<evidence type="ECO:0000259" key="6">
    <source>
        <dbReference type="Pfam" id="PF00296"/>
    </source>
</evidence>
<protein>
    <recommendedName>
        <fullName evidence="6">Luciferase-like domain-containing protein</fullName>
    </recommendedName>
</protein>
<keyword evidence="8" id="KW-1185">Reference proteome</keyword>
<dbReference type="Proteomes" id="UP000000709">
    <property type="component" value="Unassembled WGS sequence"/>
</dbReference>
<dbReference type="OrthoDB" id="5561043at2759"/>
<dbReference type="KEGG" id="spaa:SPAPADRAFT_61292"/>
<evidence type="ECO:0000256" key="3">
    <source>
        <dbReference type="ARBA" id="ARBA00023002"/>
    </source>
</evidence>
<dbReference type="PANTHER" id="PTHR30011:SF16">
    <property type="entry name" value="C2H2 FINGER DOMAIN TRANSCRIPTION FACTOR (EUROFUNG)-RELATED"/>
    <property type="match status" value="1"/>
</dbReference>
<dbReference type="AlphaFoldDB" id="G3APN9"/>
<keyword evidence="3" id="KW-0560">Oxidoreductase</keyword>
<evidence type="ECO:0000313" key="8">
    <source>
        <dbReference type="Proteomes" id="UP000000709"/>
    </source>
</evidence>
<dbReference type="PIRSF" id="PIRSF000337">
    <property type="entry name" value="NTA_MOA"/>
    <property type="match status" value="1"/>
</dbReference>
<evidence type="ECO:0000256" key="2">
    <source>
        <dbReference type="ARBA" id="ARBA00022643"/>
    </source>
</evidence>
<evidence type="ECO:0000256" key="4">
    <source>
        <dbReference type="ARBA" id="ARBA00023033"/>
    </source>
</evidence>
<dbReference type="GeneID" id="18873823"/>
<keyword evidence="2" id="KW-0288">FMN</keyword>
<feature type="domain" description="Luciferase-like" evidence="6">
    <location>
        <begin position="40"/>
        <end position="301"/>
    </location>
</feature>
<dbReference type="GO" id="GO:0004497">
    <property type="term" value="F:monooxygenase activity"/>
    <property type="evidence" value="ECO:0007669"/>
    <property type="project" value="UniProtKB-KW"/>
</dbReference>
<dbReference type="InterPro" id="IPR011251">
    <property type="entry name" value="Luciferase-like_dom"/>
</dbReference>
<dbReference type="EMBL" id="GL996502">
    <property type="protein sequence ID" value="EGW32210.1"/>
    <property type="molecule type" value="Genomic_DNA"/>
</dbReference>
<dbReference type="InterPro" id="IPR036661">
    <property type="entry name" value="Luciferase-like_sf"/>
</dbReference>
<keyword evidence="4" id="KW-0503">Monooxygenase</keyword>
<organism evidence="8">
    <name type="scientific">Spathaspora passalidarum (strain NRRL Y-27907 / 11-Y1)</name>
    <dbReference type="NCBI Taxonomy" id="619300"/>
    <lineage>
        <taxon>Eukaryota</taxon>
        <taxon>Fungi</taxon>
        <taxon>Dikarya</taxon>
        <taxon>Ascomycota</taxon>
        <taxon>Saccharomycotina</taxon>
        <taxon>Pichiomycetes</taxon>
        <taxon>Debaryomycetaceae</taxon>
        <taxon>Spathaspora</taxon>
    </lineage>
</organism>
<reference evidence="7 8" key="1">
    <citation type="journal article" date="2011" name="Proc. Natl. Acad. Sci. U.S.A.">
        <title>Comparative genomics of xylose-fermenting fungi for enhanced biofuel production.</title>
        <authorList>
            <person name="Wohlbach D.J."/>
            <person name="Kuo A."/>
            <person name="Sato T.K."/>
            <person name="Potts K.M."/>
            <person name="Salamov A.A."/>
            <person name="LaButti K.M."/>
            <person name="Sun H."/>
            <person name="Clum A."/>
            <person name="Pangilinan J.L."/>
            <person name="Lindquist E.A."/>
            <person name="Lucas S."/>
            <person name="Lapidus A."/>
            <person name="Jin M."/>
            <person name="Gunawan C."/>
            <person name="Balan V."/>
            <person name="Dale B.E."/>
            <person name="Jeffries T.W."/>
            <person name="Zinkel R."/>
            <person name="Barry K.W."/>
            <person name="Grigoriev I.V."/>
            <person name="Gasch A.P."/>
        </authorList>
    </citation>
    <scope>NUCLEOTIDE SEQUENCE [LARGE SCALE GENOMIC DNA]</scope>
    <source>
        <strain evidence="8">NRRL Y-27907 / 11-Y1</strain>
    </source>
</reference>
<evidence type="ECO:0000256" key="5">
    <source>
        <dbReference type="ARBA" id="ARBA00033748"/>
    </source>
</evidence>
<dbReference type="SUPFAM" id="SSF51679">
    <property type="entry name" value="Bacterial luciferase-like"/>
    <property type="match status" value="1"/>
</dbReference>
<dbReference type="InParanoid" id="G3APN9"/>
<dbReference type="PANTHER" id="PTHR30011">
    <property type="entry name" value="ALKANESULFONATE MONOOXYGENASE-RELATED"/>
    <property type="match status" value="1"/>
</dbReference>
<dbReference type="NCBIfam" id="TIGR03860">
    <property type="entry name" value="FMN_nitrolo"/>
    <property type="match status" value="1"/>
</dbReference>
<proteinExistence type="inferred from homology"/>
<feature type="non-terminal residue" evidence="7">
    <location>
        <position position="352"/>
    </location>
</feature>
<dbReference type="GO" id="GO:0016705">
    <property type="term" value="F:oxidoreductase activity, acting on paired donors, with incorporation or reduction of molecular oxygen"/>
    <property type="evidence" value="ECO:0007669"/>
    <property type="project" value="InterPro"/>
</dbReference>